<dbReference type="EMBL" id="CP106679">
    <property type="protein sequence ID" value="UXP34043.1"/>
    <property type="molecule type" value="Genomic_DNA"/>
</dbReference>
<name>A0ABY6CX67_9BACT</name>
<proteinExistence type="predicted"/>
<keyword evidence="3" id="KW-1185">Reference proteome</keyword>
<dbReference type="PANTHER" id="PTHR37841">
    <property type="entry name" value="GLR2918 PROTEIN"/>
    <property type="match status" value="1"/>
</dbReference>
<accession>A0ABY6CX67</accession>
<dbReference type="InterPro" id="IPR032774">
    <property type="entry name" value="WG_beta_rep"/>
</dbReference>
<organism evidence="2 3">
    <name type="scientific">Reichenbachiella agarivorans</name>
    <dbReference type="NCBI Taxonomy" id="2979464"/>
    <lineage>
        <taxon>Bacteria</taxon>
        <taxon>Pseudomonadati</taxon>
        <taxon>Bacteroidota</taxon>
        <taxon>Cytophagia</taxon>
        <taxon>Cytophagales</taxon>
        <taxon>Reichenbachiellaceae</taxon>
        <taxon>Reichenbachiella</taxon>
    </lineage>
</organism>
<reference evidence="2" key="1">
    <citation type="submission" date="2022-09" db="EMBL/GenBank/DDBJ databases">
        <title>Comparative genomics and taxonomic characterization of three novel marine species of genus Reichenbachiella exhibiting antioxidant and polysaccharide degradation activities.</title>
        <authorList>
            <person name="Muhammad N."/>
            <person name="Lee Y.-J."/>
            <person name="Ko J."/>
            <person name="Kim S.-G."/>
        </authorList>
    </citation>
    <scope>NUCLEOTIDE SEQUENCE</scope>
    <source>
        <strain evidence="2">BKB1-1</strain>
    </source>
</reference>
<dbReference type="PANTHER" id="PTHR37841:SF1">
    <property type="entry name" value="DUF3298 DOMAIN-CONTAINING PROTEIN"/>
    <property type="match status" value="1"/>
</dbReference>
<dbReference type="Pfam" id="PF14903">
    <property type="entry name" value="WG_beta_rep"/>
    <property type="match status" value="5"/>
</dbReference>
<dbReference type="RefSeq" id="WP_262311469.1">
    <property type="nucleotide sequence ID" value="NZ_CP106679.1"/>
</dbReference>
<sequence>MKKQLILLAIILLSTQTFAQQYVALVKPQGSKTWGFADQTGKIILTPTYSKATDFSEEGLSVYYIRPNFKVMNLKGEIIPTEVDGFKLMEIFGFGTKGYCNGMLAIVKDGKWGFLDTQGKLVIPTKYEKVTEFSEDKAIAELAGSFYLLDKTGKETPINIENLANVKPFSEGLAPFQTTDKKMGFIDKTGKVIIQAKFDGVGYFSGGLAWARTEGDMIGYINPSGEWAINPKFQTTKDFDPTSGMARVKINDGWAYTNKSGDVMQMTDSDKWEDFHDGLAIGRKGDMLGFFDATGKWVIEPQFEGARDFHKGLAAAKKNDLWGFINTKGEWTVQPTFIAVKDMEKVK</sequence>
<dbReference type="Proteomes" id="UP001065174">
    <property type="component" value="Chromosome"/>
</dbReference>
<feature type="signal peptide" evidence="1">
    <location>
        <begin position="1"/>
        <end position="19"/>
    </location>
</feature>
<gene>
    <name evidence="2" type="ORF">N6H18_08815</name>
</gene>
<feature type="chain" id="PRO_5045700845" evidence="1">
    <location>
        <begin position="20"/>
        <end position="347"/>
    </location>
</feature>
<evidence type="ECO:0000313" key="3">
    <source>
        <dbReference type="Proteomes" id="UP001065174"/>
    </source>
</evidence>
<protein>
    <submittedName>
        <fullName evidence="2">WG repeat-containing protein</fullName>
    </submittedName>
</protein>
<evidence type="ECO:0000313" key="2">
    <source>
        <dbReference type="EMBL" id="UXP34043.1"/>
    </source>
</evidence>
<dbReference type="SUPFAM" id="SSF69360">
    <property type="entry name" value="Cell wall binding repeat"/>
    <property type="match status" value="1"/>
</dbReference>
<keyword evidence="1" id="KW-0732">Signal</keyword>
<evidence type="ECO:0000256" key="1">
    <source>
        <dbReference type="SAM" id="SignalP"/>
    </source>
</evidence>